<dbReference type="PROSITE" id="PS51257">
    <property type="entry name" value="PROKAR_LIPOPROTEIN"/>
    <property type="match status" value="1"/>
</dbReference>
<reference evidence="2" key="2">
    <citation type="submission" date="2023-06" db="EMBL/GenBank/DDBJ databases">
        <authorList>
            <consortium name="Lawrence Berkeley National Laboratory"/>
            <person name="Mondo S.J."/>
            <person name="Hensen N."/>
            <person name="Bonometti L."/>
            <person name="Westerberg I."/>
            <person name="Brannstrom I.O."/>
            <person name="Guillou S."/>
            <person name="Cros-Aarteil S."/>
            <person name="Calhoun S."/>
            <person name="Haridas S."/>
            <person name="Kuo A."/>
            <person name="Pangilinan J."/>
            <person name="Riley R."/>
            <person name="Labutti K."/>
            <person name="Andreopoulos B."/>
            <person name="Lipzen A."/>
            <person name="Chen C."/>
            <person name="Yanf M."/>
            <person name="Daum C."/>
            <person name="Ng V."/>
            <person name="Clum A."/>
            <person name="Steindorff A."/>
            <person name="Ohm R."/>
            <person name="Martin F."/>
            <person name="Silar P."/>
            <person name="Natvig D."/>
            <person name="Lalanne C."/>
            <person name="Gautier V."/>
            <person name="Ament-Velasquez S.L."/>
            <person name="Kruys A."/>
            <person name="Hutchinson M.I."/>
            <person name="Powell A.J."/>
            <person name="Barry K."/>
            <person name="Miller A.N."/>
            <person name="Grigoriev I.V."/>
            <person name="Debuchy R."/>
            <person name="Gladieux P."/>
            <person name="Thoren M.H."/>
            <person name="Johannesson H."/>
        </authorList>
    </citation>
    <scope>NUCLEOTIDE SEQUENCE</scope>
    <source>
        <strain evidence="2">CBS 333.67</strain>
    </source>
</reference>
<dbReference type="GeneID" id="87885507"/>
<dbReference type="Proteomes" id="UP001273166">
    <property type="component" value="Unassembled WGS sequence"/>
</dbReference>
<proteinExistence type="predicted"/>
<gene>
    <name evidence="2" type="ORF">B0T15DRAFT_490410</name>
</gene>
<keyword evidence="1" id="KW-1133">Transmembrane helix</keyword>
<dbReference type="AlphaFoldDB" id="A0AAJ0GXQ8"/>
<dbReference type="EMBL" id="JAUDZG010000002">
    <property type="protein sequence ID" value="KAK3307800.1"/>
    <property type="molecule type" value="Genomic_DNA"/>
</dbReference>
<comment type="caution">
    <text evidence="2">The sequence shown here is derived from an EMBL/GenBank/DDBJ whole genome shotgun (WGS) entry which is preliminary data.</text>
</comment>
<dbReference type="RefSeq" id="XP_062723580.1">
    <property type="nucleotide sequence ID" value="XM_062866678.1"/>
</dbReference>
<evidence type="ECO:0000313" key="2">
    <source>
        <dbReference type="EMBL" id="KAK3307800.1"/>
    </source>
</evidence>
<reference evidence="2" key="1">
    <citation type="journal article" date="2023" name="Mol. Phylogenet. Evol.">
        <title>Genome-scale phylogeny and comparative genomics of the fungal order Sordariales.</title>
        <authorList>
            <person name="Hensen N."/>
            <person name="Bonometti L."/>
            <person name="Westerberg I."/>
            <person name="Brannstrom I.O."/>
            <person name="Guillou S."/>
            <person name="Cros-Aarteil S."/>
            <person name="Calhoun S."/>
            <person name="Haridas S."/>
            <person name="Kuo A."/>
            <person name="Mondo S."/>
            <person name="Pangilinan J."/>
            <person name="Riley R."/>
            <person name="LaButti K."/>
            <person name="Andreopoulos B."/>
            <person name="Lipzen A."/>
            <person name="Chen C."/>
            <person name="Yan M."/>
            <person name="Daum C."/>
            <person name="Ng V."/>
            <person name="Clum A."/>
            <person name="Steindorff A."/>
            <person name="Ohm R.A."/>
            <person name="Martin F."/>
            <person name="Silar P."/>
            <person name="Natvig D.O."/>
            <person name="Lalanne C."/>
            <person name="Gautier V."/>
            <person name="Ament-Velasquez S.L."/>
            <person name="Kruys A."/>
            <person name="Hutchinson M.I."/>
            <person name="Powell A.J."/>
            <person name="Barry K."/>
            <person name="Miller A.N."/>
            <person name="Grigoriev I.V."/>
            <person name="Debuchy R."/>
            <person name="Gladieux P."/>
            <person name="Hiltunen Thoren M."/>
            <person name="Johannesson H."/>
        </authorList>
    </citation>
    <scope>NUCLEOTIDE SEQUENCE</scope>
    <source>
        <strain evidence="2">CBS 333.67</strain>
    </source>
</reference>
<keyword evidence="3" id="KW-1185">Reference proteome</keyword>
<organism evidence="2 3">
    <name type="scientific">Chaetomium strumarium</name>
    <dbReference type="NCBI Taxonomy" id="1170767"/>
    <lineage>
        <taxon>Eukaryota</taxon>
        <taxon>Fungi</taxon>
        <taxon>Dikarya</taxon>
        <taxon>Ascomycota</taxon>
        <taxon>Pezizomycotina</taxon>
        <taxon>Sordariomycetes</taxon>
        <taxon>Sordariomycetidae</taxon>
        <taxon>Sordariales</taxon>
        <taxon>Chaetomiaceae</taxon>
        <taxon>Chaetomium</taxon>
    </lineage>
</organism>
<name>A0AAJ0GXQ8_9PEZI</name>
<sequence length="265" mass="29630">MARLHLWFTGFTFLSLVANIVFLLGCVSPTFEDIALYRVNVTLLAEGLQKQAFNDTRDVAELRPSDLPTYWYWGPSGICDVYETEHEVRCRRALPPTQDLLTIVKQSVQDRYGSNEKQLVDRIVSSWNATLSSLSPSVLRDTEARFASQSKASVALVVIAIPTIVAGAVPAFEGDEWKRADFTYTDAFGAMARALEIEGVTPYPNWSTATTYHIEVKSTEGPPSRVFFVSELQVKNIRGHHKRSDNAYILAHVYDIGGRDQPGVR</sequence>
<keyword evidence="1" id="KW-0812">Transmembrane</keyword>
<evidence type="ECO:0000313" key="3">
    <source>
        <dbReference type="Proteomes" id="UP001273166"/>
    </source>
</evidence>
<protein>
    <recommendedName>
        <fullName evidence="4">Transmembrane protein</fullName>
    </recommendedName>
</protein>
<keyword evidence="1" id="KW-0472">Membrane</keyword>
<evidence type="ECO:0000256" key="1">
    <source>
        <dbReference type="SAM" id="Phobius"/>
    </source>
</evidence>
<accession>A0AAJ0GXQ8</accession>
<feature type="transmembrane region" description="Helical" evidence="1">
    <location>
        <begin position="6"/>
        <end position="27"/>
    </location>
</feature>
<evidence type="ECO:0008006" key="4">
    <source>
        <dbReference type="Google" id="ProtNLM"/>
    </source>
</evidence>
<feature type="transmembrane region" description="Helical" evidence="1">
    <location>
        <begin position="154"/>
        <end position="172"/>
    </location>
</feature>